<dbReference type="AlphaFoldDB" id="A0A835M057"/>
<keyword evidence="1" id="KW-0238">DNA-binding</keyword>
<dbReference type="GO" id="GO:0005681">
    <property type="term" value="C:spliceosomal complex"/>
    <property type="evidence" value="ECO:0007669"/>
    <property type="project" value="TreeGrafter"/>
</dbReference>
<reference evidence="4 5" key="1">
    <citation type="submission" date="2020-10" db="EMBL/GenBank/DDBJ databases">
        <title>The Coptis chinensis genome and diversification of protoberbering-type alkaloids.</title>
        <authorList>
            <person name="Wang B."/>
            <person name="Shu S."/>
            <person name="Song C."/>
            <person name="Liu Y."/>
        </authorList>
    </citation>
    <scope>NUCLEOTIDE SEQUENCE [LARGE SCALE GENOMIC DNA]</scope>
    <source>
        <strain evidence="4">HL-2020</strain>
        <tissue evidence="4">Leaf</tissue>
    </source>
</reference>
<proteinExistence type="predicted"/>
<keyword evidence="2" id="KW-0539">Nucleus</keyword>
<sequence>MLWWVSILINKTEWTREEDEKPLHLAKLMPTQWRTIALSLVGLFTVPWRYEKLVDVACVKEENYEPNDKPKEVASRTEIDPNPESKTRVRDR</sequence>
<dbReference type="PANTHER" id="PTHR45885">
    <property type="entry name" value="CELL DIVISION CYCLE 5-LIKE PROTEIN"/>
    <property type="match status" value="1"/>
</dbReference>
<dbReference type="InterPro" id="IPR047242">
    <property type="entry name" value="CDC5L/Cef1"/>
</dbReference>
<dbReference type="SUPFAM" id="SSF46689">
    <property type="entry name" value="Homeodomain-like"/>
    <property type="match status" value="1"/>
</dbReference>
<feature type="region of interest" description="Disordered" evidence="3">
    <location>
        <begin position="64"/>
        <end position="92"/>
    </location>
</feature>
<dbReference type="InterPro" id="IPR009057">
    <property type="entry name" value="Homeodomain-like_sf"/>
</dbReference>
<keyword evidence="5" id="KW-1185">Reference proteome</keyword>
<organism evidence="4 5">
    <name type="scientific">Coptis chinensis</name>
    <dbReference type="NCBI Taxonomy" id="261450"/>
    <lineage>
        <taxon>Eukaryota</taxon>
        <taxon>Viridiplantae</taxon>
        <taxon>Streptophyta</taxon>
        <taxon>Embryophyta</taxon>
        <taxon>Tracheophyta</taxon>
        <taxon>Spermatophyta</taxon>
        <taxon>Magnoliopsida</taxon>
        <taxon>Ranunculales</taxon>
        <taxon>Ranunculaceae</taxon>
        <taxon>Coptidoideae</taxon>
        <taxon>Coptis</taxon>
    </lineage>
</organism>
<accession>A0A835M057</accession>
<comment type="caution">
    <text evidence="4">The sequence shown here is derived from an EMBL/GenBank/DDBJ whole genome shotgun (WGS) entry which is preliminary data.</text>
</comment>
<dbReference type="OrthoDB" id="1410009at2759"/>
<protein>
    <submittedName>
        <fullName evidence="4">Uncharacterized protein</fullName>
    </submittedName>
</protein>
<name>A0A835M057_9MAGN</name>
<dbReference type="GO" id="GO:0003677">
    <property type="term" value="F:DNA binding"/>
    <property type="evidence" value="ECO:0007669"/>
    <property type="project" value="UniProtKB-KW"/>
</dbReference>
<evidence type="ECO:0000313" key="5">
    <source>
        <dbReference type="Proteomes" id="UP000631114"/>
    </source>
</evidence>
<gene>
    <name evidence="4" type="ORF">IFM89_032437</name>
</gene>
<evidence type="ECO:0000256" key="3">
    <source>
        <dbReference type="SAM" id="MobiDB-lite"/>
    </source>
</evidence>
<evidence type="ECO:0000313" key="4">
    <source>
        <dbReference type="EMBL" id="KAF9611467.1"/>
    </source>
</evidence>
<dbReference type="GO" id="GO:0000974">
    <property type="term" value="C:Prp19 complex"/>
    <property type="evidence" value="ECO:0007669"/>
    <property type="project" value="InterPro"/>
</dbReference>
<evidence type="ECO:0000256" key="1">
    <source>
        <dbReference type="ARBA" id="ARBA00023125"/>
    </source>
</evidence>
<dbReference type="GO" id="GO:0000398">
    <property type="term" value="P:mRNA splicing, via spliceosome"/>
    <property type="evidence" value="ECO:0007669"/>
    <property type="project" value="InterPro"/>
</dbReference>
<dbReference type="EMBL" id="JADFTS010000004">
    <property type="protein sequence ID" value="KAF9611467.1"/>
    <property type="molecule type" value="Genomic_DNA"/>
</dbReference>
<evidence type="ECO:0000256" key="2">
    <source>
        <dbReference type="ARBA" id="ARBA00023242"/>
    </source>
</evidence>
<dbReference type="PANTHER" id="PTHR45885:SF1">
    <property type="entry name" value="CELL DIVISION CYCLE 5-LIKE PROTEIN"/>
    <property type="match status" value="1"/>
</dbReference>
<dbReference type="Proteomes" id="UP000631114">
    <property type="component" value="Unassembled WGS sequence"/>
</dbReference>